<dbReference type="InterPro" id="IPR046348">
    <property type="entry name" value="SIS_dom_sf"/>
</dbReference>
<reference evidence="13" key="1">
    <citation type="submission" date="2020-09" db="EMBL/GenBank/DDBJ databases">
        <authorList>
            <person name="Yoon J.-W."/>
        </authorList>
    </citation>
    <scope>NUCLEOTIDE SEQUENCE</scope>
    <source>
        <strain evidence="13">KMU-158</strain>
    </source>
</reference>
<evidence type="ECO:0000256" key="2">
    <source>
        <dbReference type="ARBA" id="ARBA00004496"/>
    </source>
</evidence>
<dbReference type="CDD" id="cd05009">
    <property type="entry name" value="SIS_GlmS_GlmD_2"/>
    <property type="match status" value="1"/>
</dbReference>
<evidence type="ECO:0000256" key="3">
    <source>
        <dbReference type="ARBA" id="ARBA00012916"/>
    </source>
</evidence>
<evidence type="ECO:0000256" key="4">
    <source>
        <dbReference type="ARBA" id="ARBA00016090"/>
    </source>
</evidence>
<dbReference type="GO" id="GO:0006002">
    <property type="term" value="P:fructose 6-phosphate metabolic process"/>
    <property type="evidence" value="ECO:0007669"/>
    <property type="project" value="TreeGrafter"/>
</dbReference>
<dbReference type="Gene3D" id="3.40.50.10490">
    <property type="entry name" value="Glucose-6-phosphate isomerase like protein, domain 1"/>
    <property type="match status" value="2"/>
</dbReference>
<comment type="caution">
    <text evidence="13">The sequence shown here is derived from an EMBL/GenBank/DDBJ whole genome shotgun (WGS) entry which is preliminary data.</text>
</comment>
<evidence type="ECO:0000256" key="5">
    <source>
        <dbReference type="ARBA" id="ARBA00022490"/>
    </source>
</evidence>
<dbReference type="FunFam" id="3.40.50.10490:FF:000001">
    <property type="entry name" value="Glutamine--fructose-6-phosphate aminotransferase [isomerizing]"/>
    <property type="match status" value="1"/>
</dbReference>
<dbReference type="GO" id="GO:0006047">
    <property type="term" value="P:UDP-N-acetylglucosamine metabolic process"/>
    <property type="evidence" value="ECO:0007669"/>
    <property type="project" value="TreeGrafter"/>
</dbReference>
<dbReference type="SUPFAM" id="SSF53697">
    <property type="entry name" value="SIS domain"/>
    <property type="match status" value="1"/>
</dbReference>
<dbReference type="AlphaFoldDB" id="A0A927C0H8"/>
<comment type="subunit">
    <text evidence="10">Homodimer.</text>
</comment>
<dbReference type="CDD" id="cd05008">
    <property type="entry name" value="SIS_GlmS_GlmD_1"/>
    <property type="match status" value="1"/>
</dbReference>
<evidence type="ECO:0000313" key="13">
    <source>
        <dbReference type="EMBL" id="MBD2857622.1"/>
    </source>
</evidence>
<dbReference type="InterPro" id="IPR035490">
    <property type="entry name" value="GlmS/FrlB_SIS"/>
</dbReference>
<dbReference type="EC" id="2.6.1.16" evidence="3 10"/>
<dbReference type="InterPro" id="IPR035466">
    <property type="entry name" value="GlmS/AgaS_SIS"/>
</dbReference>
<dbReference type="InterPro" id="IPR005855">
    <property type="entry name" value="GFAT"/>
</dbReference>
<dbReference type="CDD" id="cd00714">
    <property type="entry name" value="GFAT"/>
    <property type="match status" value="1"/>
</dbReference>
<dbReference type="Pfam" id="PF01380">
    <property type="entry name" value="SIS"/>
    <property type="match status" value="2"/>
</dbReference>
<dbReference type="EMBL" id="JACXLD010000001">
    <property type="protein sequence ID" value="MBD2857622.1"/>
    <property type="molecule type" value="Genomic_DNA"/>
</dbReference>
<dbReference type="FunFam" id="3.40.50.10490:FF:000002">
    <property type="entry name" value="Glutamine--fructose-6-phosphate aminotransferase [isomerizing]"/>
    <property type="match status" value="1"/>
</dbReference>
<evidence type="ECO:0000259" key="11">
    <source>
        <dbReference type="PROSITE" id="PS51278"/>
    </source>
</evidence>
<dbReference type="HAMAP" id="MF_00164">
    <property type="entry name" value="GlmS"/>
    <property type="match status" value="1"/>
</dbReference>
<evidence type="ECO:0000256" key="1">
    <source>
        <dbReference type="ARBA" id="ARBA00001031"/>
    </source>
</evidence>
<evidence type="ECO:0000256" key="7">
    <source>
        <dbReference type="ARBA" id="ARBA00022679"/>
    </source>
</evidence>
<dbReference type="InterPro" id="IPR001347">
    <property type="entry name" value="SIS_dom"/>
</dbReference>
<dbReference type="Gene3D" id="3.60.20.10">
    <property type="entry name" value="Glutamine Phosphoribosylpyrophosphate, subunit 1, domain 1"/>
    <property type="match status" value="1"/>
</dbReference>
<keyword evidence="9" id="KW-0315">Glutamine amidotransferase</keyword>
<sequence length="609" mass="66474">MCGIVGAVAQREVSAILLEGLRRLEYRGYDSAGMAVISESTELNCLRRVGKVAALGEALDHHPLTGRTGIAHTRWATHGVPAEKNAHPHLSEDIALVHNGIIENHAELRERLTAKGYEFLSDTDTETIVHLIHSYYEQHRDLLNCVKLAISDLEGAYGLAVIHASQPDRLVCARKGSPLVIGVGIGENFIASDQLALRQVTDRFVYLEEGDVAEVTAGHYRIWDENNEPVSRELAIIDAKAESADKGEYRHFMLKEIYEQPSVIRRSLAGRLGSKTVLAEALGARANEILSQVENVQIVACGTSYHAGMVAKYWIEGIAGVPCRVEVASEFRYRKFKVHNNTLLVTISQSGETADTLAALRLAKTLGYSATMTICNVALSSLVRESDLFLMTEAGPEIGVASTKAFTTQLVALLLLTVALGRHHDLKAEQEQEIVAALHKLPQLITETLGLDSAIQQMSNAFAEKHHALFLGRGAQWPVAMEGALKLKEISYIHAESYPAGELKHGPLALIDADMPVIAVAPNDELLEKLKSNLEEVRARGGQLFVFADKNSGFSSANAVEILELPHTEDVIAPIVYTIPLQLLSYHVAILKGTDVDQPRNLAKSVTVE</sequence>
<dbReference type="GO" id="GO:0097367">
    <property type="term" value="F:carbohydrate derivative binding"/>
    <property type="evidence" value="ECO:0007669"/>
    <property type="project" value="InterPro"/>
</dbReference>
<comment type="function">
    <text evidence="10">Catalyzes the first step in hexosamine metabolism, converting fructose-6P into glucosamine-6P using glutamine as a nitrogen source.</text>
</comment>
<gene>
    <name evidence="10 13" type="primary">glmS</name>
    <name evidence="13" type="ORF">IB286_01295</name>
</gene>
<evidence type="ECO:0000256" key="8">
    <source>
        <dbReference type="ARBA" id="ARBA00022737"/>
    </source>
</evidence>
<dbReference type="GO" id="GO:0006487">
    <property type="term" value="P:protein N-linked glycosylation"/>
    <property type="evidence" value="ECO:0007669"/>
    <property type="project" value="TreeGrafter"/>
</dbReference>
<dbReference type="PROSITE" id="PS51278">
    <property type="entry name" value="GATASE_TYPE_2"/>
    <property type="match status" value="1"/>
</dbReference>
<dbReference type="Pfam" id="PF13522">
    <property type="entry name" value="GATase_6"/>
    <property type="match status" value="1"/>
</dbReference>
<dbReference type="PROSITE" id="PS51464">
    <property type="entry name" value="SIS"/>
    <property type="match status" value="2"/>
</dbReference>
<feature type="domain" description="Glutamine amidotransferase type-2" evidence="11">
    <location>
        <begin position="2"/>
        <end position="218"/>
    </location>
</feature>
<organism evidence="13 14">
    <name type="scientific">Spongiibacter pelagi</name>
    <dbReference type="NCBI Taxonomy" id="2760804"/>
    <lineage>
        <taxon>Bacteria</taxon>
        <taxon>Pseudomonadati</taxon>
        <taxon>Pseudomonadota</taxon>
        <taxon>Gammaproteobacteria</taxon>
        <taxon>Cellvibrionales</taxon>
        <taxon>Spongiibacteraceae</taxon>
        <taxon>Spongiibacter</taxon>
    </lineage>
</organism>
<feature type="domain" description="SIS" evidence="12">
    <location>
        <begin position="458"/>
        <end position="599"/>
    </location>
</feature>
<dbReference type="GO" id="GO:0004360">
    <property type="term" value="F:glutamine-fructose-6-phosphate transaminase (isomerizing) activity"/>
    <property type="evidence" value="ECO:0007669"/>
    <property type="project" value="UniProtKB-UniRule"/>
</dbReference>
<dbReference type="NCBIfam" id="TIGR01135">
    <property type="entry name" value="glmS"/>
    <property type="match status" value="1"/>
</dbReference>
<keyword evidence="6 10" id="KW-0032">Aminotransferase</keyword>
<dbReference type="Proteomes" id="UP000610558">
    <property type="component" value="Unassembled WGS sequence"/>
</dbReference>
<dbReference type="InterPro" id="IPR029055">
    <property type="entry name" value="Ntn_hydrolases_N"/>
</dbReference>
<protein>
    <recommendedName>
        <fullName evidence="4 10">Glutamine--fructose-6-phosphate aminotransferase [isomerizing]</fullName>
        <ecNumber evidence="3 10">2.6.1.16</ecNumber>
    </recommendedName>
    <alternativeName>
        <fullName evidence="10">D-fructose-6-phosphate amidotransferase</fullName>
    </alternativeName>
    <alternativeName>
        <fullName evidence="10">GFAT</fullName>
    </alternativeName>
    <alternativeName>
        <fullName evidence="10">Glucosamine-6-phosphate synthase</fullName>
    </alternativeName>
    <alternativeName>
        <fullName evidence="10">Hexosephosphate aminotransferase</fullName>
    </alternativeName>
    <alternativeName>
        <fullName evidence="10">L-glutamine--D-fructose-6-phosphate amidotransferase</fullName>
    </alternativeName>
</protein>
<keyword evidence="8" id="KW-0677">Repeat</keyword>
<dbReference type="InterPro" id="IPR017932">
    <property type="entry name" value="GATase_2_dom"/>
</dbReference>
<dbReference type="PANTHER" id="PTHR10937:SF0">
    <property type="entry name" value="GLUTAMINE--FRUCTOSE-6-PHOSPHATE TRANSAMINASE (ISOMERIZING)"/>
    <property type="match status" value="1"/>
</dbReference>
<evidence type="ECO:0000313" key="14">
    <source>
        <dbReference type="Proteomes" id="UP000610558"/>
    </source>
</evidence>
<feature type="initiator methionine" description="Removed" evidence="10">
    <location>
        <position position="1"/>
    </location>
</feature>
<dbReference type="InterPro" id="IPR047084">
    <property type="entry name" value="GFAT_N"/>
</dbReference>
<dbReference type="PANTHER" id="PTHR10937">
    <property type="entry name" value="GLUCOSAMINE--FRUCTOSE-6-PHOSPHATE AMINOTRANSFERASE, ISOMERIZING"/>
    <property type="match status" value="1"/>
</dbReference>
<dbReference type="SUPFAM" id="SSF56235">
    <property type="entry name" value="N-terminal nucleophile aminohydrolases (Ntn hydrolases)"/>
    <property type="match status" value="1"/>
</dbReference>
<keyword evidence="7 10" id="KW-0808">Transferase</keyword>
<dbReference type="NCBIfam" id="NF001484">
    <property type="entry name" value="PRK00331.1"/>
    <property type="match status" value="1"/>
</dbReference>
<evidence type="ECO:0000256" key="10">
    <source>
        <dbReference type="HAMAP-Rule" id="MF_00164"/>
    </source>
</evidence>
<dbReference type="GO" id="GO:0046349">
    <property type="term" value="P:amino sugar biosynthetic process"/>
    <property type="evidence" value="ECO:0007669"/>
    <property type="project" value="UniProtKB-ARBA"/>
</dbReference>
<dbReference type="FunFam" id="3.60.20.10:FF:000006">
    <property type="entry name" value="Glutamine--fructose-6-phosphate aminotransferase [isomerizing]"/>
    <property type="match status" value="1"/>
</dbReference>
<dbReference type="GO" id="GO:0005975">
    <property type="term" value="P:carbohydrate metabolic process"/>
    <property type="evidence" value="ECO:0007669"/>
    <property type="project" value="UniProtKB-UniRule"/>
</dbReference>
<dbReference type="RefSeq" id="WP_190761852.1">
    <property type="nucleotide sequence ID" value="NZ_JACXLD010000001.1"/>
</dbReference>
<dbReference type="GO" id="GO:0005829">
    <property type="term" value="C:cytosol"/>
    <property type="evidence" value="ECO:0007669"/>
    <property type="project" value="TreeGrafter"/>
</dbReference>
<keyword evidence="5 10" id="KW-0963">Cytoplasm</keyword>
<evidence type="ECO:0000256" key="6">
    <source>
        <dbReference type="ARBA" id="ARBA00022576"/>
    </source>
</evidence>
<feature type="active site" description="For Fru-6P isomerization activity" evidence="10">
    <location>
        <position position="604"/>
    </location>
</feature>
<feature type="active site" description="Nucleophile; for GATase activity" evidence="10">
    <location>
        <position position="2"/>
    </location>
</feature>
<evidence type="ECO:0000256" key="9">
    <source>
        <dbReference type="ARBA" id="ARBA00022962"/>
    </source>
</evidence>
<evidence type="ECO:0000259" key="12">
    <source>
        <dbReference type="PROSITE" id="PS51464"/>
    </source>
</evidence>
<accession>A0A927C0H8</accession>
<comment type="catalytic activity">
    <reaction evidence="1 10">
        <text>D-fructose 6-phosphate + L-glutamine = D-glucosamine 6-phosphate + L-glutamate</text>
        <dbReference type="Rhea" id="RHEA:13237"/>
        <dbReference type="ChEBI" id="CHEBI:29985"/>
        <dbReference type="ChEBI" id="CHEBI:58359"/>
        <dbReference type="ChEBI" id="CHEBI:58725"/>
        <dbReference type="ChEBI" id="CHEBI:61527"/>
        <dbReference type="EC" id="2.6.1.16"/>
    </reaction>
</comment>
<proteinExistence type="inferred from homology"/>
<name>A0A927C0H8_9GAMM</name>
<keyword evidence="14" id="KW-1185">Reference proteome</keyword>
<feature type="domain" description="SIS" evidence="12">
    <location>
        <begin position="286"/>
        <end position="426"/>
    </location>
</feature>
<comment type="subcellular location">
    <subcellularLocation>
        <location evidence="2 10">Cytoplasm</location>
    </subcellularLocation>
</comment>